<evidence type="ECO:0000313" key="4">
    <source>
        <dbReference type="EMBL" id="MDG4720259.1"/>
    </source>
</evidence>
<comment type="caution">
    <text evidence="4">The sequence shown here is derived from an EMBL/GenBank/DDBJ whole genome shotgun (WGS) entry which is preliminary data.</text>
</comment>
<evidence type="ECO:0000259" key="3">
    <source>
        <dbReference type="Pfam" id="PF12706"/>
    </source>
</evidence>
<dbReference type="PANTHER" id="PTHR43546:SF9">
    <property type="entry name" value="L-ASCORBATE-6-PHOSPHATE LACTONASE ULAG-RELATED"/>
    <property type="match status" value="1"/>
</dbReference>
<organism evidence="4 5">
    <name type="scientific">Thalassospira aquimaris</name>
    <dbReference type="NCBI Taxonomy" id="3037796"/>
    <lineage>
        <taxon>Bacteria</taxon>
        <taxon>Pseudomonadati</taxon>
        <taxon>Pseudomonadota</taxon>
        <taxon>Alphaproteobacteria</taxon>
        <taxon>Rhodospirillales</taxon>
        <taxon>Thalassospiraceae</taxon>
        <taxon>Thalassospira</taxon>
    </lineage>
</organism>
<evidence type="ECO:0000256" key="2">
    <source>
        <dbReference type="SAM" id="SignalP"/>
    </source>
</evidence>
<reference evidence="4 5" key="1">
    <citation type="submission" date="2023-03" db="EMBL/GenBank/DDBJ databases">
        <title>Strain FZY0004 represents a novel species in the genus Thalassospira isolated from seawater.</title>
        <authorList>
            <person name="Fu Z.-Y."/>
        </authorList>
    </citation>
    <scope>NUCLEOTIDE SEQUENCE [LARGE SCALE GENOMIC DNA]</scope>
    <source>
        <strain evidence="4 5">FZY0004</strain>
    </source>
</reference>
<dbReference type="SUPFAM" id="SSF56281">
    <property type="entry name" value="Metallo-hydrolase/oxidoreductase"/>
    <property type="match status" value="1"/>
</dbReference>
<feature type="chain" id="PRO_5045997672" evidence="2">
    <location>
        <begin position="27"/>
        <end position="306"/>
    </location>
</feature>
<accession>A0ABT6GE44</accession>
<feature type="signal peptide" evidence="2">
    <location>
        <begin position="1"/>
        <end position="26"/>
    </location>
</feature>
<name>A0ABT6GE44_9PROT</name>
<keyword evidence="2" id="KW-0732">Signal</keyword>
<dbReference type="Proteomes" id="UP001529180">
    <property type="component" value="Unassembled WGS sequence"/>
</dbReference>
<gene>
    <name evidence="4" type="ORF">P7680_14730</name>
</gene>
<feature type="domain" description="Metallo-beta-lactamase" evidence="3">
    <location>
        <begin position="58"/>
        <end position="270"/>
    </location>
</feature>
<evidence type="ECO:0000313" key="5">
    <source>
        <dbReference type="Proteomes" id="UP001529180"/>
    </source>
</evidence>
<keyword evidence="5" id="KW-1185">Reference proteome</keyword>
<dbReference type="InterPro" id="IPR036866">
    <property type="entry name" value="RibonucZ/Hydroxyglut_hydro"/>
</dbReference>
<dbReference type="PROSITE" id="PS51318">
    <property type="entry name" value="TAT"/>
    <property type="match status" value="1"/>
</dbReference>
<dbReference type="Pfam" id="PF12706">
    <property type="entry name" value="Lactamase_B_2"/>
    <property type="match status" value="1"/>
</dbReference>
<dbReference type="PANTHER" id="PTHR43546">
    <property type="entry name" value="UPF0173 METAL-DEPENDENT HYDROLASE MJ1163-RELATED"/>
    <property type="match status" value="1"/>
</dbReference>
<dbReference type="InterPro" id="IPR050114">
    <property type="entry name" value="UPF0173_UPF0282_UlaG_hydrolase"/>
</dbReference>
<keyword evidence="1" id="KW-0378">Hydrolase</keyword>
<dbReference type="InterPro" id="IPR006311">
    <property type="entry name" value="TAT_signal"/>
</dbReference>
<sequence>MNRRDFMRSGLGGIAAAATIAHSVNAANATAGTDTPALEISWLGAATMLIAFDGFTILTDPIFGEGKETYFMADPNAMFDLKTGPTARYHARTTVFPGIDLSSIDLMMLSHLHEDHFDQKAEATLPKTLPTIVPSADAAKLASKGFSNQTPLDWGDSKSITTPNGKITLTAIPAHHSVNPQVNAMLGKGNGYWLRFESGNWQKDVYWTGDTFATDTVMNAVRNIGRPDIVIPHMGAVGTTGPLGLISMGAEQVLDLSAKLDHPNILPIHHSTLPLYLEPVSRLIEQADFARNRIDLIAEGSTIRYS</sequence>
<dbReference type="EMBL" id="JARSBO010000007">
    <property type="protein sequence ID" value="MDG4720259.1"/>
    <property type="molecule type" value="Genomic_DNA"/>
</dbReference>
<dbReference type="InterPro" id="IPR001279">
    <property type="entry name" value="Metallo-B-lactamas"/>
</dbReference>
<dbReference type="Gene3D" id="3.60.15.10">
    <property type="entry name" value="Ribonuclease Z/Hydroxyacylglutathione hydrolase-like"/>
    <property type="match status" value="1"/>
</dbReference>
<evidence type="ECO:0000256" key="1">
    <source>
        <dbReference type="ARBA" id="ARBA00022801"/>
    </source>
</evidence>
<protein>
    <submittedName>
        <fullName evidence="4">MBL fold metallo-hydrolase</fullName>
    </submittedName>
</protein>
<dbReference type="RefSeq" id="WP_114103675.1">
    <property type="nucleotide sequence ID" value="NZ_JARSBO010000007.1"/>
</dbReference>
<proteinExistence type="predicted"/>